<name>A0A2N2F485_9BACT</name>
<gene>
    <name evidence="1" type="ORF">CVU76_03295</name>
</gene>
<evidence type="ECO:0000313" key="2">
    <source>
        <dbReference type="Proteomes" id="UP000233417"/>
    </source>
</evidence>
<sequence>MEIRSRIFEKYTDYKFSIPLKGNEKVFVKQGSYVKIGDKLFEGYNSGIKKSIYLPKIINCKVEDSFKYISRINGEYVDEGDILAQKVSSGGLTVTEAVASVSGILDLSRISKGYMDILGEETSTIFESDFDGYINTINPNDGMVVTADATCIDAVATTKTESKYFGKLEILADGNSIVTEKILDTDYSGKIVWVGPVLYDRVAFELFERGAVAILTYAISYSEFRNIGLPVAVLGGFGSVHCDPKFIDRLITLKGRLTILDGIENQLFIISGDIKENRGWFVDQYINQTVISRAQSSYGYIGKIVDMQGDSGYVFVDFDKKGKSLLHIGSLDFIDL</sequence>
<reference evidence="1 2" key="1">
    <citation type="journal article" date="2017" name="ISME J.">
        <title>Potential for microbial H2 and metal transformations associated with novel bacteria and archaea in deep terrestrial subsurface sediments.</title>
        <authorList>
            <person name="Hernsdorf A.W."/>
            <person name="Amano Y."/>
            <person name="Miyakawa K."/>
            <person name="Ise K."/>
            <person name="Suzuki Y."/>
            <person name="Anantharaman K."/>
            <person name="Probst A."/>
            <person name="Burstein D."/>
            <person name="Thomas B.C."/>
            <person name="Banfield J.F."/>
        </authorList>
    </citation>
    <scope>NUCLEOTIDE SEQUENCE [LARGE SCALE GENOMIC DNA]</scope>
    <source>
        <strain evidence="1">HGW-Dojkabacteria-1</strain>
    </source>
</reference>
<dbReference type="EMBL" id="PHAO01000001">
    <property type="protein sequence ID" value="PKN03024.1"/>
    <property type="molecule type" value="Genomic_DNA"/>
</dbReference>
<dbReference type="Proteomes" id="UP000233417">
    <property type="component" value="Unassembled WGS sequence"/>
</dbReference>
<evidence type="ECO:0000313" key="1">
    <source>
        <dbReference type="EMBL" id="PKN03024.1"/>
    </source>
</evidence>
<accession>A0A2N2F485</accession>
<comment type="caution">
    <text evidence="1">The sequence shown here is derived from an EMBL/GenBank/DDBJ whole genome shotgun (WGS) entry which is preliminary data.</text>
</comment>
<organism evidence="1 2">
    <name type="scientific">Candidatus Dojkabacteria bacterium HGW-Dojkabacteria-1</name>
    <dbReference type="NCBI Taxonomy" id="2013761"/>
    <lineage>
        <taxon>Bacteria</taxon>
        <taxon>Candidatus Dojkabacteria</taxon>
    </lineage>
</organism>
<proteinExistence type="predicted"/>
<protein>
    <submittedName>
        <fullName evidence="1">Uncharacterized protein</fullName>
    </submittedName>
</protein>
<dbReference type="AlphaFoldDB" id="A0A2N2F485"/>